<evidence type="ECO:0000259" key="3">
    <source>
        <dbReference type="Pfam" id="PF05065"/>
    </source>
</evidence>
<evidence type="ECO:0000313" key="4">
    <source>
        <dbReference type="EMBL" id="CAB4146554.1"/>
    </source>
</evidence>
<gene>
    <name evidence="4" type="ORF">UFOVP495_29</name>
</gene>
<evidence type="ECO:0000256" key="2">
    <source>
        <dbReference type="ARBA" id="ARBA00022844"/>
    </source>
</evidence>
<name>A0A6J5MIS0_9CAUD</name>
<sequence>MNLNNKLLDHVIKITEEENKKDIERNQFLQYLKTGISNKLQNNSMQTKDMYETCVGNDCKNGGYLVPKLLSQEVQSYMDQTSMIRKLANVQTVSGNYQNYLTLKDPIAGAIWIDEIGNRTDTQTPTINSTPITLFEMYCQPKVTRQLLNDSYIDITSFLTKEIANAFTVTETSTFLRGNGISSPLGIFPTSATVGSYQEIETATTAITVYQDIINLLNALDSKYYGQNAAFITSRFFSGILGGLSSPGGSPLIYRNNGQDMMLGFPIYYENNLDSGNTSGDQPLIFGDLKQGYTIYDAINLTSVRDDITEKQWVKFYISKRVGASRTDINAIKILKIK</sequence>
<organism evidence="4">
    <name type="scientific">uncultured Caudovirales phage</name>
    <dbReference type="NCBI Taxonomy" id="2100421"/>
    <lineage>
        <taxon>Viruses</taxon>
        <taxon>Duplodnaviria</taxon>
        <taxon>Heunggongvirae</taxon>
        <taxon>Uroviricota</taxon>
        <taxon>Caudoviricetes</taxon>
        <taxon>Peduoviridae</taxon>
        <taxon>Maltschvirus</taxon>
        <taxon>Maltschvirus maltsch</taxon>
    </lineage>
</organism>
<dbReference type="Pfam" id="PF05065">
    <property type="entry name" value="Phage_capsid"/>
    <property type="match status" value="1"/>
</dbReference>
<dbReference type="EMBL" id="LR796465">
    <property type="protein sequence ID" value="CAB4146554.1"/>
    <property type="molecule type" value="Genomic_DNA"/>
</dbReference>
<keyword evidence="2" id="KW-0946">Virion</keyword>
<dbReference type="InterPro" id="IPR054612">
    <property type="entry name" value="Phage_capsid-like_C"/>
</dbReference>
<dbReference type="NCBIfam" id="TIGR01554">
    <property type="entry name" value="major_cap_HK97"/>
    <property type="match status" value="1"/>
</dbReference>
<proteinExistence type="predicted"/>
<dbReference type="SUPFAM" id="SSF56563">
    <property type="entry name" value="Major capsid protein gp5"/>
    <property type="match status" value="1"/>
</dbReference>
<reference evidence="4" key="1">
    <citation type="submission" date="2020-04" db="EMBL/GenBank/DDBJ databases">
        <authorList>
            <person name="Chiriac C."/>
            <person name="Salcher M."/>
            <person name="Ghai R."/>
            <person name="Kavagutti S V."/>
        </authorList>
    </citation>
    <scope>NUCLEOTIDE SEQUENCE</scope>
</reference>
<protein>
    <submittedName>
        <fullName evidence="4">COG4653 Predicted phage phi-C31 gp36 major capsid-like protein</fullName>
    </submittedName>
</protein>
<dbReference type="Gene3D" id="3.30.2400.10">
    <property type="entry name" value="Major capsid protein gp5"/>
    <property type="match status" value="1"/>
</dbReference>
<accession>A0A6J5MIS0</accession>
<comment type="subcellular location">
    <subcellularLocation>
        <location evidence="1">Virion</location>
    </subcellularLocation>
</comment>
<dbReference type="InterPro" id="IPR024455">
    <property type="entry name" value="Phage_capsid"/>
</dbReference>
<dbReference type="GO" id="GO:0044423">
    <property type="term" value="C:virion component"/>
    <property type="evidence" value="ECO:0007669"/>
    <property type="project" value="UniProtKB-KW"/>
</dbReference>
<feature type="domain" description="Phage capsid-like C-terminal" evidence="3">
    <location>
        <begin position="62"/>
        <end position="336"/>
    </location>
</feature>
<evidence type="ECO:0000256" key="1">
    <source>
        <dbReference type="ARBA" id="ARBA00004328"/>
    </source>
</evidence>